<evidence type="ECO:0000313" key="3">
    <source>
        <dbReference type="Proteomes" id="UP000410492"/>
    </source>
</evidence>
<feature type="compositionally biased region" description="Basic residues" evidence="1">
    <location>
        <begin position="44"/>
        <end position="57"/>
    </location>
</feature>
<accession>A0A653BDG1</accession>
<dbReference type="Proteomes" id="UP000410492">
    <property type="component" value="Unassembled WGS sequence"/>
</dbReference>
<evidence type="ECO:0000313" key="2">
    <source>
        <dbReference type="EMBL" id="VEN33612.1"/>
    </source>
</evidence>
<dbReference type="OrthoDB" id="6105938at2759"/>
<proteinExistence type="predicted"/>
<name>A0A653BDG1_CALMS</name>
<evidence type="ECO:0000256" key="1">
    <source>
        <dbReference type="SAM" id="MobiDB-lite"/>
    </source>
</evidence>
<keyword evidence="3" id="KW-1185">Reference proteome</keyword>
<protein>
    <submittedName>
        <fullName evidence="2">Uncharacterized protein</fullName>
    </submittedName>
</protein>
<dbReference type="EMBL" id="CAACVG010000133">
    <property type="protein sequence ID" value="VEN33612.1"/>
    <property type="molecule type" value="Genomic_DNA"/>
</dbReference>
<dbReference type="AlphaFoldDB" id="A0A653BDG1"/>
<organism evidence="2 3">
    <name type="scientific">Callosobruchus maculatus</name>
    <name type="common">Southern cowpea weevil</name>
    <name type="synonym">Pulse bruchid</name>
    <dbReference type="NCBI Taxonomy" id="64391"/>
    <lineage>
        <taxon>Eukaryota</taxon>
        <taxon>Metazoa</taxon>
        <taxon>Ecdysozoa</taxon>
        <taxon>Arthropoda</taxon>
        <taxon>Hexapoda</taxon>
        <taxon>Insecta</taxon>
        <taxon>Pterygota</taxon>
        <taxon>Neoptera</taxon>
        <taxon>Endopterygota</taxon>
        <taxon>Coleoptera</taxon>
        <taxon>Polyphaga</taxon>
        <taxon>Cucujiformia</taxon>
        <taxon>Chrysomeloidea</taxon>
        <taxon>Chrysomelidae</taxon>
        <taxon>Bruchinae</taxon>
        <taxon>Bruchini</taxon>
        <taxon>Callosobruchus</taxon>
    </lineage>
</organism>
<feature type="compositionally biased region" description="Low complexity" evidence="1">
    <location>
        <begin position="58"/>
        <end position="77"/>
    </location>
</feature>
<feature type="region of interest" description="Disordered" evidence="1">
    <location>
        <begin position="36"/>
        <end position="105"/>
    </location>
</feature>
<sequence length="304" mass="33779">MSKRTRRNAGNKNYKEADSDDESEFTLQNIALDIFRRIASRSARSPRVRTATRRKRSTTTSRSSRGRCSANASTSTSRRSRSRNLRNPSTVSIDTSQSDDGEYDERVRDRVNSHFKSTILVSDDEDIVIPPVEKPARLPDRFSKDLYVLSDSDDDVLPSTSFDRNPTSCSHTVQDTIATDIPGGPTKQDTAPTEDLTAAARTATDSNVDEILEVVDDIIECTKSPEKPPASVEDWKAKTAELLSSADALMKDLYQMTGKSPTEEPKKPVQEADAIMETIRYKASTIANVKRAVTQDIKNITKTQ</sequence>
<feature type="non-terminal residue" evidence="2">
    <location>
        <position position="304"/>
    </location>
</feature>
<reference evidence="2 3" key="1">
    <citation type="submission" date="2019-01" db="EMBL/GenBank/DDBJ databases">
        <authorList>
            <person name="Sayadi A."/>
        </authorList>
    </citation>
    <scope>NUCLEOTIDE SEQUENCE [LARGE SCALE GENOMIC DNA]</scope>
</reference>
<feature type="region of interest" description="Disordered" evidence="1">
    <location>
        <begin position="1"/>
        <end position="22"/>
    </location>
</feature>
<gene>
    <name evidence="2" type="ORF">CALMAC_LOCUS103</name>
</gene>